<keyword evidence="3" id="KW-1185">Reference proteome</keyword>
<sequence>MFEHGILRIPGARPFRRSSKHDIQMREQSWDSRFHLDKLPDYDANKDRHIQVHLGVTKRKKIIAAPGKIRKANDIPNRVPKSASNKGIGVGKPPVLKGQIFKKLTDNLVELWEEKGVPEYQQRLFLSAIENLPAKQKANKMVKEIDETNSNKSVLIHAIKTINAREQALLELKKLTQKDRNSISRQELADKLSNLRTLSLNAVELIQNWREKLSNLSQNMSLSKTQFLINDENYLIKMKTDTIYLADTIIADLIYISNKSDPFFVYASSVSLGKIKSPRKLELPIANSLLSRIRKCEMILLEEGVSAAPVRETLFDLRNKSHAFNNDPPQVNSDKENEDSKSSRRSSSWGRNKSNRSLFSRDNSCNASPEESKIHILPPETPVNIEPQPLVTERLFIESLSGNNIEQQIAEYSNKVPESLKEALGKPENAYVLSQTLRFPAYLWIRQHQNIIGFVILNLENQKSVQKRLMISHISAESLQAFGEILNMMVGYIWENYPCIEIRSGIISKVNEQGKYEADKSIKEHFDKLGFRWKQMIYTGDKTPLQLLGLRRPETAPCDENLPAKQLFGDSIELAYGCAAQISNNSRTIPTHSPYFSLIGISCALRALGQFSSESDLGHKVQDLIGKMQASWVPPAFRFRKEKYDGALNDLRSIGLTLSDFKDDSETSVSCSALGLSWSKSMTTIINGISYTRIYQTQINIMKSDDLLAYIVPTEDPNFSAFFIPCSESNGSMAFNYAKEVLSRITKVEDVKEEIWIPAFSIVDENKLGELINSKVADFSISSCSEIVNLKFLAPLHPQGSIIIHPDPNALVLEDSFIFGIMHSKIDEMLEVPFFVTFVSRSDFSKAF</sequence>
<evidence type="ECO:0000256" key="1">
    <source>
        <dbReference type="SAM" id="MobiDB-lite"/>
    </source>
</evidence>
<dbReference type="AlphaFoldDB" id="A0AAU9JWF0"/>
<gene>
    <name evidence="2" type="ORF">BSTOLATCC_MIC37975</name>
</gene>
<feature type="compositionally biased region" description="Basic and acidic residues" evidence="1">
    <location>
        <begin position="333"/>
        <end position="342"/>
    </location>
</feature>
<accession>A0AAU9JWF0</accession>
<evidence type="ECO:0000313" key="3">
    <source>
        <dbReference type="Proteomes" id="UP001162131"/>
    </source>
</evidence>
<evidence type="ECO:0000313" key="2">
    <source>
        <dbReference type="EMBL" id="CAG9325229.1"/>
    </source>
</evidence>
<protein>
    <submittedName>
        <fullName evidence="2">Uncharacterized protein</fullName>
    </submittedName>
</protein>
<organism evidence="2 3">
    <name type="scientific">Blepharisma stoltei</name>
    <dbReference type="NCBI Taxonomy" id="1481888"/>
    <lineage>
        <taxon>Eukaryota</taxon>
        <taxon>Sar</taxon>
        <taxon>Alveolata</taxon>
        <taxon>Ciliophora</taxon>
        <taxon>Postciliodesmatophora</taxon>
        <taxon>Heterotrichea</taxon>
        <taxon>Heterotrichida</taxon>
        <taxon>Blepharismidae</taxon>
        <taxon>Blepharisma</taxon>
    </lineage>
</organism>
<reference evidence="2" key="1">
    <citation type="submission" date="2021-09" db="EMBL/GenBank/DDBJ databases">
        <authorList>
            <consortium name="AG Swart"/>
            <person name="Singh M."/>
            <person name="Singh A."/>
            <person name="Seah K."/>
            <person name="Emmerich C."/>
        </authorList>
    </citation>
    <scope>NUCLEOTIDE SEQUENCE</scope>
    <source>
        <strain evidence="2">ATCC30299</strain>
    </source>
</reference>
<feature type="compositionally biased region" description="Polar residues" evidence="1">
    <location>
        <begin position="358"/>
        <end position="369"/>
    </location>
</feature>
<feature type="region of interest" description="Disordered" evidence="1">
    <location>
        <begin position="321"/>
        <end position="382"/>
    </location>
</feature>
<proteinExistence type="predicted"/>
<feature type="compositionally biased region" description="Low complexity" evidence="1">
    <location>
        <begin position="345"/>
        <end position="357"/>
    </location>
</feature>
<comment type="caution">
    <text evidence="2">The sequence shown here is derived from an EMBL/GenBank/DDBJ whole genome shotgun (WGS) entry which is preliminary data.</text>
</comment>
<name>A0AAU9JWF0_9CILI</name>
<dbReference type="Proteomes" id="UP001162131">
    <property type="component" value="Unassembled WGS sequence"/>
</dbReference>
<dbReference type="EMBL" id="CAJZBQ010000037">
    <property type="protein sequence ID" value="CAG9325229.1"/>
    <property type="molecule type" value="Genomic_DNA"/>
</dbReference>
<feature type="compositionally biased region" description="Polar residues" evidence="1">
    <location>
        <begin position="322"/>
        <end position="332"/>
    </location>
</feature>